<organism evidence="1 2">
    <name type="scientific">Caenorhabditis angaria</name>
    <dbReference type="NCBI Taxonomy" id="860376"/>
    <lineage>
        <taxon>Eukaryota</taxon>
        <taxon>Metazoa</taxon>
        <taxon>Ecdysozoa</taxon>
        <taxon>Nematoda</taxon>
        <taxon>Chromadorea</taxon>
        <taxon>Rhabditida</taxon>
        <taxon>Rhabditina</taxon>
        <taxon>Rhabditomorpha</taxon>
        <taxon>Rhabditoidea</taxon>
        <taxon>Rhabditidae</taxon>
        <taxon>Peloderinae</taxon>
        <taxon>Caenorhabditis</taxon>
    </lineage>
</organism>
<sequence length="586" mass="68825">MIDNLPIPAIRRILNFLRFAEVKNLSEAFPNSVEIQGLCELEIKIMMGREIENRKYLNWNRCAYDDLDDIMAARGIHSLAYFPPNRSIYCFGGENRQTQGRIQDRLNASLNDLWRLDLATLRWSRVNVPIAPYPSAKFGASFVVWKDEIVLYGGLCWTRDQTIMSPHISESECHIFNPQKGVWRAIATEVQGPEVNGHAALIENDRMMIFGGRAGRGQLMDSQHLHILDLVKEIWTTIDLCPTIFSEITRVIRRPNGFPMMDLDKTTLIGLGKNKYLITGEMDMDYGEAILLSETEDGWKWKRIETNGRWWNDRIIEQNGERIRNLRCNLPNVLYYSIAVIRNEAENKLRLVSLGKAKNEKEFLRKPNNILEMYDKIQQRSQTFVQVIQTEIEKEMENRKDSETSCCEHFELEFEGTWCRIENCFLMKNEQEKYLPMRNRIFLKCENVEKWEGLMFDDVDLWEMRMKLKSLVTQLHAKHYNIKIDKPFCAHLPMRNRSMKRFTIYVAELDLNQEIEKIEWIAQPMQYRASPETNCYRLISAENEIIMHGGYFHYNETMSRMGHTHILTLVKNVPQPEFTAPRIFGI</sequence>
<keyword evidence="2" id="KW-1185">Reference proteome</keyword>
<reference evidence="1" key="1">
    <citation type="submission" date="2022-11" db="EMBL/GenBank/DDBJ databases">
        <authorList>
            <person name="Kikuchi T."/>
        </authorList>
    </citation>
    <scope>NUCLEOTIDE SEQUENCE</scope>
    <source>
        <strain evidence="1">PS1010</strain>
    </source>
</reference>
<dbReference type="GO" id="GO:1990756">
    <property type="term" value="F:ubiquitin-like ligase-substrate adaptor activity"/>
    <property type="evidence" value="ECO:0007669"/>
    <property type="project" value="TreeGrafter"/>
</dbReference>
<dbReference type="SUPFAM" id="SSF117281">
    <property type="entry name" value="Kelch motif"/>
    <property type="match status" value="1"/>
</dbReference>
<dbReference type="InterPro" id="IPR052821">
    <property type="entry name" value="F-box_only_SRC"/>
</dbReference>
<proteinExistence type="predicted"/>
<protein>
    <recommendedName>
        <fullName evidence="3">F-box domain-containing protein</fullName>
    </recommendedName>
</protein>
<evidence type="ECO:0000313" key="1">
    <source>
        <dbReference type="EMBL" id="CAI5444598.1"/>
    </source>
</evidence>
<accession>A0A9P1IHF6</accession>
<dbReference type="AlphaFoldDB" id="A0A9P1IHF6"/>
<dbReference type="OrthoDB" id="5837393at2759"/>
<dbReference type="EMBL" id="CANHGI010000003">
    <property type="protein sequence ID" value="CAI5444598.1"/>
    <property type="molecule type" value="Genomic_DNA"/>
</dbReference>
<dbReference type="Gene3D" id="2.120.10.80">
    <property type="entry name" value="Kelch-type beta propeller"/>
    <property type="match status" value="1"/>
</dbReference>
<dbReference type="PANTHER" id="PTHR46432">
    <property type="entry name" value="F-BOX ONLY PROTEIN 42"/>
    <property type="match status" value="1"/>
</dbReference>
<name>A0A9P1IHF6_9PELO</name>
<dbReference type="PANTHER" id="PTHR46432:SF1">
    <property type="entry name" value="F-BOX ONLY PROTEIN 42"/>
    <property type="match status" value="1"/>
</dbReference>
<evidence type="ECO:0000313" key="2">
    <source>
        <dbReference type="Proteomes" id="UP001152747"/>
    </source>
</evidence>
<comment type="caution">
    <text evidence="1">The sequence shown here is derived from an EMBL/GenBank/DDBJ whole genome shotgun (WGS) entry which is preliminary data.</text>
</comment>
<gene>
    <name evidence="1" type="ORF">CAMP_LOCUS7235</name>
</gene>
<dbReference type="InterPro" id="IPR015915">
    <property type="entry name" value="Kelch-typ_b-propeller"/>
</dbReference>
<dbReference type="Pfam" id="PF24681">
    <property type="entry name" value="Kelch_KLHDC2_KLHL20_DRC7"/>
    <property type="match status" value="1"/>
</dbReference>
<dbReference type="Proteomes" id="UP001152747">
    <property type="component" value="Unassembled WGS sequence"/>
</dbReference>
<dbReference type="GO" id="GO:0019005">
    <property type="term" value="C:SCF ubiquitin ligase complex"/>
    <property type="evidence" value="ECO:0007669"/>
    <property type="project" value="TreeGrafter"/>
</dbReference>
<evidence type="ECO:0008006" key="3">
    <source>
        <dbReference type="Google" id="ProtNLM"/>
    </source>
</evidence>